<protein>
    <submittedName>
        <fullName evidence="1">Uncharacterized protein</fullName>
    </submittedName>
</protein>
<dbReference type="EMBL" id="LAZR01014149">
    <property type="protein sequence ID" value="KKM18769.1"/>
    <property type="molecule type" value="Genomic_DNA"/>
</dbReference>
<dbReference type="AlphaFoldDB" id="A0A0F9IG56"/>
<organism evidence="1">
    <name type="scientific">marine sediment metagenome</name>
    <dbReference type="NCBI Taxonomy" id="412755"/>
    <lineage>
        <taxon>unclassified sequences</taxon>
        <taxon>metagenomes</taxon>
        <taxon>ecological metagenomes</taxon>
    </lineage>
</organism>
<gene>
    <name evidence="1" type="ORF">LCGC14_1662350</name>
</gene>
<reference evidence="1" key="1">
    <citation type="journal article" date="2015" name="Nature">
        <title>Complex archaea that bridge the gap between prokaryotes and eukaryotes.</title>
        <authorList>
            <person name="Spang A."/>
            <person name="Saw J.H."/>
            <person name="Jorgensen S.L."/>
            <person name="Zaremba-Niedzwiedzka K."/>
            <person name="Martijn J."/>
            <person name="Lind A.E."/>
            <person name="van Eijk R."/>
            <person name="Schleper C."/>
            <person name="Guy L."/>
            <person name="Ettema T.J."/>
        </authorList>
    </citation>
    <scope>NUCLEOTIDE SEQUENCE</scope>
</reference>
<proteinExistence type="predicted"/>
<name>A0A0F9IG56_9ZZZZ</name>
<evidence type="ECO:0000313" key="1">
    <source>
        <dbReference type="EMBL" id="KKM18769.1"/>
    </source>
</evidence>
<accession>A0A0F9IG56</accession>
<comment type="caution">
    <text evidence="1">The sequence shown here is derived from an EMBL/GenBank/DDBJ whole genome shotgun (WGS) entry which is preliminary data.</text>
</comment>
<sequence length="245" mass="28032">MEEVESQTKVGIVDFPVKKRSIRPGVEDVLAKKRINSQFHTCYNLFVRRLNSESTKGAGSLRKKALITFFKVLKEFPSPLFKIKLKIPVFIYSFLRDEGVNIAFSLLVIISKSSRHECFHMLKKISISSSKYTTRDRERIILANINRVKSNLKLSLEFYKNASKLFYKLWMILSNTTDRVVAGTVSVLALISIHASSPPSSNICKELKITQSAVIYQIKKIVRYFCVSGFTTLNKSRELLNKEVL</sequence>